<accession>D7BDF5</accession>
<name>D7BDF5_ALLS1</name>
<dbReference type="CAZy" id="GT4">
    <property type="family name" value="Glycosyltransferase Family 4"/>
</dbReference>
<dbReference type="SUPFAM" id="SSF53756">
    <property type="entry name" value="UDP-Glycosyltransferase/glycogen phosphorylase"/>
    <property type="match status" value="1"/>
</dbReference>
<dbReference type="InterPro" id="IPR028098">
    <property type="entry name" value="Glyco_trans_4-like_N"/>
</dbReference>
<protein>
    <submittedName>
        <fullName evidence="3">Glycosyl transferase group 1</fullName>
    </submittedName>
</protein>
<dbReference type="HOGENOM" id="CLU_009583_2_1_0"/>
<dbReference type="GO" id="GO:0016757">
    <property type="term" value="F:glycosyltransferase activity"/>
    <property type="evidence" value="ECO:0007669"/>
    <property type="project" value="InterPro"/>
</dbReference>
<dbReference type="AlphaFoldDB" id="D7BDF5"/>
<organism evidence="3 4">
    <name type="scientific">Allomeiothermus silvanus (strain ATCC 700542 / DSM 9946 / NBRC 106475 / NCIMB 13440 / VI-R2)</name>
    <name type="common">Thermus silvanus</name>
    <dbReference type="NCBI Taxonomy" id="526227"/>
    <lineage>
        <taxon>Bacteria</taxon>
        <taxon>Thermotogati</taxon>
        <taxon>Deinococcota</taxon>
        <taxon>Deinococci</taxon>
        <taxon>Thermales</taxon>
        <taxon>Thermaceae</taxon>
        <taxon>Allomeiothermus</taxon>
    </lineage>
</organism>
<dbReference type="Gene3D" id="3.40.50.2000">
    <property type="entry name" value="Glycogen Phosphorylase B"/>
    <property type="match status" value="2"/>
</dbReference>
<dbReference type="RefSeq" id="WP_013159307.1">
    <property type="nucleotide sequence ID" value="NC_014212.1"/>
</dbReference>
<evidence type="ECO:0000259" key="2">
    <source>
        <dbReference type="Pfam" id="PF13439"/>
    </source>
</evidence>
<dbReference type="PANTHER" id="PTHR45947">
    <property type="entry name" value="SULFOQUINOVOSYL TRANSFERASE SQD2"/>
    <property type="match status" value="1"/>
</dbReference>
<dbReference type="STRING" id="526227.Mesil_2935"/>
<evidence type="ECO:0000313" key="3">
    <source>
        <dbReference type="EMBL" id="ADH64775.1"/>
    </source>
</evidence>
<evidence type="ECO:0000259" key="1">
    <source>
        <dbReference type="Pfam" id="PF00534"/>
    </source>
</evidence>
<keyword evidence="3" id="KW-0808">Transferase</keyword>
<dbReference type="PANTHER" id="PTHR45947:SF3">
    <property type="entry name" value="SULFOQUINOVOSYL TRANSFERASE SQD2"/>
    <property type="match status" value="1"/>
</dbReference>
<keyword evidence="4" id="KW-1185">Reference proteome</keyword>
<dbReference type="CDD" id="cd03801">
    <property type="entry name" value="GT4_PimA-like"/>
    <property type="match status" value="1"/>
</dbReference>
<proteinExistence type="predicted"/>
<dbReference type="Proteomes" id="UP000001916">
    <property type="component" value="Chromosome"/>
</dbReference>
<dbReference type="KEGG" id="msv:Mesil_2935"/>
<feature type="domain" description="Glycosyl transferase family 1" evidence="1">
    <location>
        <begin position="209"/>
        <end position="376"/>
    </location>
</feature>
<dbReference type="eggNOG" id="COG0438">
    <property type="taxonomic scope" value="Bacteria"/>
</dbReference>
<evidence type="ECO:0000313" key="4">
    <source>
        <dbReference type="Proteomes" id="UP000001916"/>
    </source>
</evidence>
<feature type="domain" description="Glycosyltransferase subfamily 4-like N-terminal" evidence="2">
    <location>
        <begin position="33"/>
        <end position="198"/>
    </location>
</feature>
<sequence length="407" mass="45025">MNETLVTPPSWSALPRPLRIAHVTATFPPYWAGTGNVAYHNARLMHERGHHITVFTAQTSGEKYISPPSGVALTFPFRVVRLPAPFRLGNAPFTPGLPSRLQGFDLIHLHYPYIFGAELAWLASRLYRTPLLFTYHNRLQEHTPVKRELFGLYNALIEPLIFLSASRILAVRKEHLLAQHPGLRKDPRVREASNGVDTRLFSPGDPLEARRALGVSAQTPVALFVGALDPAHRFKNVDGLIRAFARVRVPAAELWVVGEGGLRAELEGLAGQLGLKERVRFLGKRTPDELPALYRAADVSVLPSTGVESFGLVLIESLACATPVIASALPGVRTLVTDGVDGHLVAPGDELALAEALELRLRERKAGQAMGQKGREKVLRLYDWEVIGEQLEHLYREVVSEWSLRFS</sequence>
<dbReference type="InterPro" id="IPR050194">
    <property type="entry name" value="Glycosyltransferase_grp1"/>
</dbReference>
<reference evidence="3 4" key="1">
    <citation type="journal article" date="2010" name="Stand. Genomic Sci.">
        <title>Complete genome sequence of Meiothermus silvanus type strain (VI-R2).</title>
        <authorList>
            <person name="Sikorski J."/>
            <person name="Tindall B.J."/>
            <person name="Lowry S."/>
            <person name="Lucas S."/>
            <person name="Nolan M."/>
            <person name="Copeland A."/>
            <person name="Glavina Del Rio T."/>
            <person name="Tice H."/>
            <person name="Cheng J.F."/>
            <person name="Han C."/>
            <person name="Pitluck S."/>
            <person name="Liolios K."/>
            <person name="Ivanova N."/>
            <person name="Mavromatis K."/>
            <person name="Mikhailova N."/>
            <person name="Pati A."/>
            <person name="Goodwin L."/>
            <person name="Chen A."/>
            <person name="Palaniappan K."/>
            <person name="Land M."/>
            <person name="Hauser L."/>
            <person name="Chang Y.J."/>
            <person name="Jeffries C.D."/>
            <person name="Rohde M."/>
            <person name="Goker M."/>
            <person name="Woyke T."/>
            <person name="Bristow J."/>
            <person name="Eisen J.A."/>
            <person name="Markowitz V."/>
            <person name="Hugenholtz P."/>
            <person name="Kyrpides N.C."/>
            <person name="Klenk H.P."/>
            <person name="Lapidus A."/>
        </authorList>
    </citation>
    <scope>NUCLEOTIDE SEQUENCE [LARGE SCALE GENOMIC DNA]</scope>
    <source>
        <strain evidence="4">ATCC 700542 / DSM 9946 / VI-R2</strain>
    </source>
</reference>
<dbReference type="InterPro" id="IPR001296">
    <property type="entry name" value="Glyco_trans_1"/>
</dbReference>
<dbReference type="Pfam" id="PF00534">
    <property type="entry name" value="Glycos_transf_1"/>
    <property type="match status" value="1"/>
</dbReference>
<dbReference type="Pfam" id="PF13439">
    <property type="entry name" value="Glyco_transf_4"/>
    <property type="match status" value="1"/>
</dbReference>
<dbReference type="EMBL" id="CP002042">
    <property type="protein sequence ID" value="ADH64775.1"/>
    <property type="molecule type" value="Genomic_DNA"/>
</dbReference>
<gene>
    <name evidence="3" type="ordered locus">Mesil_2935</name>
</gene>